<name>A0A0D2KIR1_HYPSF</name>
<dbReference type="EMBL" id="KN817675">
    <property type="protein sequence ID" value="KJA14547.1"/>
    <property type="molecule type" value="Genomic_DNA"/>
</dbReference>
<dbReference type="OMA" id="LTETISX"/>
<accession>A0A0D2KIR1</accession>
<evidence type="ECO:0000313" key="1">
    <source>
        <dbReference type="EMBL" id="KJA14547.1"/>
    </source>
</evidence>
<dbReference type="AlphaFoldDB" id="A0A0D2KIR1"/>
<dbReference type="STRING" id="945553.A0A0D2KIR1"/>
<organism evidence="1 2">
    <name type="scientific">Hypholoma sublateritium (strain FD-334 SS-4)</name>
    <dbReference type="NCBI Taxonomy" id="945553"/>
    <lineage>
        <taxon>Eukaryota</taxon>
        <taxon>Fungi</taxon>
        <taxon>Dikarya</taxon>
        <taxon>Basidiomycota</taxon>
        <taxon>Agaricomycotina</taxon>
        <taxon>Agaricomycetes</taxon>
        <taxon>Agaricomycetidae</taxon>
        <taxon>Agaricales</taxon>
        <taxon>Agaricineae</taxon>
        <taxon>Strophariaceae</taxon>
        <taxon>Hypholoma</taxon>
    </lineage>
</organism>
<protein>
    <submittedName>
        <fullName evidence="1">Uncharacterized protein</fullName>
    </submittedName>
</protein>
<evidence type="ECO:0000313" key="2">
    <source>
        <dbReference type="Proteomes" id="UP000054270"/>
    </source>
</evidence>
<gene>
    <name evidence="1" type="ORF">HYPSUDRAFT_150243</name>
</gene>
<dbReference type="OrthoDB" id="3268696at2759"/>
<dbReference type="Proteomes" id="UP000054270">
    <property type="component" value="Unassembled WGS sequence"/>
</dbReference>
<reference evidence="2" key="1">
    <citation type="submission" date="2014-04" db="EMBL/GenBank/DDBJ databases">
        <title>Evolutionary Origins and Diversification of the Mycorrhizal Mutualists.</title>
        <authorList>
            <consortium name="DOE Joint Genome Institute"/>
            <consortium name="Mycorrhizal Genomics Consortium"/>
            <person name="Kohler A."/>
            <person name="Kuo A."/>
            <person name="Nagy L.G."/>
            <person name="Floudas D."/>
            <person name="Copeland A."/>
            <person name="Barry K.W."/>
            <person name="Cichocki N."/>
            <person name="Veneault-Fourrey C."/>
            <person name="LaButti K."/>
            <person name="Lindquist E.A."/>
            <person name="Lipzen A."/>
            <person name="Lundell T."/>
            <person name="Morin E."/>
            <person name="Murat C."/>
            <person name="Riley R."/>
            <person name="Ohm R."/>
            <person name="Sun H."/>
            <person name="Tunlid A."/>
            <person name="Henrissat B."/>
            <person name="Grigoriev I.V."/>
            <person name="Hibbett D.S."/>
            <person name="Martin F."/>
        </authorList>
    </citation>
    <scope>NUCLEOTIDE SEQUENCE [LARGE SCALE GENOMIC DNA]</scope>
    <source>
        <strain evidence="2">FD-334 SS-4</strain>
    </source>
</reference>
<keyword evidence="2" id="KW-1185">Reference proteome</keyword>
<sequence>MTIFGVAAHLLERGIPFRTLLPLSVSSLNSTVLRDYKPSRFRLLEHTFDVGDFEEAMMQCKVLLTSSRGRAAMLKGGIVGRIAKEYLSVDSVLHGPSVEITTHRVGYFGPVAGGDKRYCDDELTAHEIAVICGTYTLYTGQSFYIQTTIRSWFPPPSAWIKNGAGYRWLEWTERSEQFFVKLLEDIKKGQARPLSVVDWRSRLRGLKLTRDLLDYSEEQACRFMDTHLPAWDQGSMS</sequence>
<proteinExistence type="predicted"/>